<name>A0A1W1CZF5_9ZZZZ</name>
<gene>
    <name evidence="1" type="ORF">MNB_SV-13-1836</name>
</gene>
<sequence length="116" mass="13435">MKLRSVEYRDVWKKGVKGKKPEDVIARTVFVMDNIPEALEMQIPNFSESIEKWTQLNVKLYRYNDSWEYVNSIDSSEVNYDATEGLIIPHKSSGDIHNGSKVFMFILGKAQNKHVL</sequence>
<dbReference type="EMBL" id="FPHM01000196">
    <property type="protein sequence ID" value="SFV71067.1"/>
    <property type="molecule type" value="Genomic_DNA"/>
</dbReference>
<reference evidence="1" key="1">
    <citation type="submission" date="2016-10" db="EMBL/GenBank/DDBJ databases">
        <authorList>
            <person name="de Groot N.N."/>
        </authorList>
    </citation>
    <scope>NUCLEOTIDE SEQUENCE</scope>
</reference>
<protein>
    <submittedName>
        <fullName evidence="1">Uncharacterized protein</fullName>
    </submittedName>
</protein>
<accession>A0A1W1CZF5</accession>
<evidence type="ECO:0000313" key="1">
    <source>
        <dbReference type="EMBL" id="SFV71067.1"/>
    </source>
</evidence>
<organism evidence="1">
    <name type="scientific">hydrothermal vent metagenome</name>
    <dbReference type="NCBI Taxonomy" id="652676"/>
    <lineage>
        <taxon>unclassified sequences</taxon>
        <taxon>metagenomes</taxon>
        <taxon>ecological metagenomes</taxon>
    </lineage>
</organism>
<proteinExistence type="predicted"/>
<dbReference type="AlphaFoldDB" id="A0A1W1CZF5"/>